<evidence type="ECO:0000256" key="1">
    <source>
        <dbReference type="SAM" id="MobiDB-lite"/>
    </source>
</evidence>
<name>A0A6J1RKD0_9HYME</name>
<accession>A0A6J1RKD0</accession>
<dbReference type="AlphaFoldDB" id="A0A6J1RKD0"/>
<evidence type="ECO:0000313" key="2">
    <source>
        <dbReference type="Proteomes" id="UP000504618"/>
    </source>
</evidence>
<evidence type="ECO:0000313" key="3">
    <source>
        <dbReference type="RefSeq" id="XP_024893210.1"/>
    </source>
</evidence>
<organism evidence="2 3">
    <name type="scientific">Temnothorax curvispinosus</name>
    <dbReference type="NCBI Taxonomy" id="300111"/>
    <lineage>
        <taxon>Eukaryota</taxon>
        <taxon>Metazoa</taxon>
        <taxon>Ecdysozoa</taxon>
        <taxon>Arthropoda</taxon>
        <taxon>Hexapoda</taxon>
        <taxon>Insecta</taxon>
        <taxon>Pterygota</taxon>
        <taxon>Neoptera</taxon>
        <taxon>Endopterygota</taxon>
        <taxon>Hymenoptera</taxon>
        <taxon>Apocrita</taxon>
        <taxon>Aculeata</taxon>
        <taxon>Formicoidea</taxon>
        <taxon>Formicidae</taxon>
        <taxon>Myrmicinae</taxon>
        <taxon>Temnothorax</taxon>
    </lineage>
</organism>
<dbReference type="Pfam" id="PF14223">
    <property type="entry name" value="Retrotran_gag_2"/>
    <property type="match status" value="1"/>
</dbReference>
<dbReference type="RefSeq" id="XP_024893210.1">
    <property type="nucleotide sequence ID" value="XM_025037442.1"/>
</dbReference>
<dbReference type="OrthoDB" id="7682542at2759"/>
<proteinExistence type="predicted"/>
<keyword evidence="2" id="KW-1185">Reference proteome</keyword>
<sequence length="220" mass="24973">MSTHEDLRVPVLTKASYQRWKFEVTACLKSVGVYEVVHGSEVYPTDGRPEEIKEWQKKDAKAMRILSGGLSDDDHSAIRECNTSKAMFIKIKSLYETKTEANKYLLNQALHAMKFKEGQSVQSYCSELAVIVQQLEAIGEKITDATLVAKLINDLPTKFDTFRETYYIQATGDKTIKFDDIRQQLVLIESRRDETCSKSDSGDALITKSQTSSKDKKTER</sequence>
<feature type="region of interest" description="Disordered" evidence="1">
    <location>
        <begin position="193"/>
        <end position="220"/>
    </location>
</feature>
<dbReference type="GeneID" id="112468320"/>
<dbReference type="PANTHER" id="PTHR47481">
    <property type="match status" value="1"/>
</dbReference>
<protein>
    <submittedName>
        <fullName evidence="3">Uncharacterized protein LOC112468320</fullName>
    </submittedName>
</protein>
<dbReference type="Proteomes" id="UP000504618">
    <property type="component" value="Unplaced"/>
</dbReference>
<gene>
    <name evidence="3" type="primary">LOC112468320</name>
</gene>
<dbReference type="PANTHER" id="PTHR47481:SF7">
    <property type="entry name" value="CCHC-TYPE DOMAIN-CONTAINING PROTEIN"/>
    <property type="match status" value="1"/>
</dbReference>
<reference evidence="3" key="1">
    <citation type="submission" date="2025-08" db="UniProtKB">
        <authorList>
            <consortium name="RefSeq"/>
        </authorList>
    </citation>
    <scope>IDENTIFICATION</scope>
    <source>
        <tissue evidence="3">Whole body</tissue>
    </source>
</reference>